<dbReference type="Proteomes" id="UP001296104">
    <property type="component" value="Unassembled WGS sequence"/>
</dbReference>
<dbReference type="EMBL" id="CAVMBE010000135">
    <property type="protein sequence ID" value="CAK4034761.1"/>
    <property type="molecule type" value="Genomic_DNA"/>
</dbReference>
<keyword evidence="3" id="KW-1185">Reference proteome</keyword>
<protein>
    <submittedName>
        <fullName evidence="2">Uncharacterized protein</fullName>
    </submittedName>
</protein>
<feature type="region of interest" description="Disordered" evidence="1">
    <location>
        <begin position="42"/>
        <end position="76"/>
    </location>
</feature>
<feature type="compositionally biased region" description="Polar residues" evidence="1">
    <location>
        <begin position="123"/>
        <end position="136"/>
    </location>
</feature>
<comment type="caution">
    <text evidence="2">The sequence shown here is derived from an EMBL/GenBank/DDBJ whole genome shotgun (WGS) entry which is preliminary data.</text>
</comment>
<evidence type="ECO:0000313" key="2">
    <source>
        <dbReference type="EMBL" id="CAK4034761.1"/>
    </source>
</evidence>
<sequence length="142" mass="16117">MTAFFGRSIPPDRFFPSSELLTRDRSEMGQQRLKLERFFAFDGQDTDTQQPQKKRGEIARTPSLGYGASISPDRQDTDIQQYPEQKGEEIAKTQTGAFHSLRYVGCRYLADGYRKDTDPIAPSSRTGKTQTSSGIRNRSEKK</sequence>
<gene>
    <name evidence="2" type="ORF">LECACI_7A009919</name>
</gene>
<name>A0AAI9EE77_9PEZI</name>
<evidence type="ECO:0000256" key="1">
    <source>
        <dbReference type="SAM" id="MobiDB-lite"/>
    </source>
</evidence>
<accession>A0AAI9EE77</accession>
<evidence type="ECO:0000313" key="3">
    <source>
        <dbReference type="Proteomes" id="UP001296104"/>
    </source>
</evidence>
<dbReference type="AlphaFoldDB" id="A0AAI9EE77"/>
<feature type="region of interest" description="Disordered" evidence="1">
    <location>
        <begin position="114"/>
        <end position="142"/>
    </location>
</feature>
<proteinExistence type="predicted"/>
<reference evidence="2" key="1">
    <citation type="submission" date="2023-11" db="EMBL/GenBank/DDBJ databases">
        <authorList>
            <person name="Alioto T."/>
            <person name="Alioto T."/>
            <person name="Gomez Garrido J."/>
        </authorList>
    </citation>
    <scope>NUCLEOTIDE SEQUENCE</scope>
</reference>
<organism evidence="2 3">
    <name type="scientific">Lecanosticta acicola</name>
    <dbReference type="NCBI Taxonomy" id="111012"/>
    <lineage>
        <taxon>Eukaryota</taxon>
        <taxon>Fungi</taxon>
        <taxon>Dikarya</taxon>
        <taxon>Ascomycota</taxon>
        <taxon>Pezizomycotina</taxon>
        <taxon>Dothideomycetes</taxon>
        <taxon>Dothideomycetidae</taxon>
        <taxon>Mycosphaerellales</taxon>
        <taxon>Mycosphaerellaceae</taxon>
        <taxon>Lecanosticta</taxon>
    </lineage>
</organism>